<organism evidence="7 8">
    <name type="scientific">Enterovibrio norvegicus FF-454</name>
    <dbReference type="NCBI Taxonomy" id="1185651"/>
    <lineage>
        <taxon>Bacteria</taxon>
        <taxon>Pseudomonadati</taxon>
        <taxon>Pseudomonadota</taxon>
        <taxon>Gammaproteobacteria</taxon>
        <taxon>Vibrionales</taxon>
        <taxon>Vibrionaceae</taxon>
        <taxon>Enterovibrio</taxon>
    </lineage>
</organism>
<evidence type="ECO:0000256" key="2">
    <source>
        <dbReference type="ARBA" id="ARBA00023136"/>
    </source>
</evidence>
<keyword evidence="2" id="KW-0472">Membrane</keyword>
<dbReference type="RefSeq" id="WP_016961770.1">
    <property type="nucleotide sequence ID" value="NZ_AJWN02000108.1"/>
</dbReference>
<protein>
    <recommendedName>
        <fullName evidence="6">C-type lysozyme inhibitor domain-containing protein</fullName>
    </recommendedName>
</protein>
<dbReference type="PROSITE" id="PS51257">
    <property type="entry name" value="PROKAR_LIPOPROTEIN"/>
    <property type="match status" value="1"/>
</dbReference>
<reference evidence="7 8" key="1">
    <citation type="journal article" date="2012" name="Science">
        <title>Ecological populations of bacteria act as socially cohesive units of antibiotic production and resistance.</title>
        <authorList>
            <person name="Cordero O.X."/>
            <person name="Wildschutte H."/>
            <person name="Kirkup B."/>
            <person name="Proehl S."/>
            <person name="Ngo L."/>
            <person name="Hussain F."/>
            <person name="Le Roux F."/>
            <person name="Mincer T."/>
            <person name="Polz M.F."/>
        </authorList>
    </citation>
    <scope>NUCLEOTIDE SEQUENCE [LARGE SCALE GENOMIC DNA]</scope>
    <source>
        <strain evidence="7 8">FF-454</strain>
    </source>
</reference>
<dbReference type="Proteomes" id="UP000095039">
    <property type="component" value="Unassembled WGS sequence"/>
</dbReference>
<sequence length="96" mass="10800">MNKFIGAILVSLLLSACSTSLPHLYTCESHQTFDAMVMSDKAIVQFNNEERSLPRIRSASGAQWESEDKKFGLYTKGQEAMLVWGDSQLRDCVLVR</sequence>
<comment type="caution">
    <text evidence="7">The sequence shown here is derived from an EMBL/GenBank/DDBJ whole genome shotgun (WGS) entry which is preliminary data.</text>
</comment>
<keyword evidence="8" id="KW-1185">Reference proteome</keyword>
<dbReference type="EMBL" id="AJWN02000108">
    <property type="protein sequence ID" value="OEE57643.1"/>
    <property type="molecule type" value="Genomic_DNA"/>
</dbReference>
<gene>
    <name evidence="7" type="ORF">A1OK_05700</name>
</gene>
<feature type="chain" id="PRO_5009172104" description="C-type lysozyme inhibitor domain-containing protein" evidence="5">
    <location>
        <begin position="23"/>
        <end position="96"/>
    </location>
</feature>
<dbReference type="SUPFAM" id="SSF141488">
    <property type="entry name" value="YdhA-like"/>
    <property type="match status" value="1"/>
</dbReference>
<name>A0A1E5BWK6_9GAMM</name>
<keyword evidence="1 5" id="KW-0732">Signal</keyword>
<accession>A0A1E5BWK6</accession>
<evidence type="ECO:0000259" key="6">
    <source>
        <dbReference type="Pfam" id="PF09864"/>
    </source>
</evidence>
<evidence type="ECO:0000256" key="3">
    <source>
        <dbReference type="ARBA" id="ARBA00023139"/>
    </source>
</evidence>
<dbReference type="Gene3D" id="2.40.128.200">
    <property type="match status" value="1"/>
</dbReference>
<dbReference type="Pfam" id="PF09864">
    <property type="entry name" value="MliC"/>
    <property type="match status" value="1"/>
</dbReference>
<evidence type="ECO:0000256" key="1">
    <source>
        <dbReference type="ARBA" id="ARBA00022729"/>
    </source>
</evidence>
<feature type="signal peptide" evidence="5">
    <location>
        <begin position="1"/>
        <end position="22"/>
    </location>
</feature>
<evidence type="ECO:0000256" key="5">
    <source>
        <dbReference type="SAM" id="SignalP"/>
    </source>
</evidence>
<keyword evidence="4" id="KW-0449">Lipoprotein</keyword>
<evidence type="ECO:0000313" key="8">
    <source>
        <dbReference type="Proteomes" id="UP000095039"/>
    </source>
</evidence>
<evidence type="ECO:0000256" key="4">
    <source>
        <dbReference type="ARBA" id="ARBA00023288"/>
    </source>
</evidence>
<keyword evidence="3" id="KW-0564">Palmitate</keyword>
<feature type="domain" description="C-type lysozyme inhibitor" evidence="6">
    <location>
        <begin position="25"/>
        <end position="88"/>
    </location>
</feature>
<dbReference type="InterPro" id="IPR018660">
    <property type="entry name" value="MliC"/>
</dbReference>
<proteinExistence type="predicted"/>
<dbReference type="AlphaFoldDB" id="A0A1E5BWK6"/>
<dbReference type="InterPro" id="IPR036328">
    <property type="entry name" value="MliC_sf"/>
</dbReference>
<evidence type="ECO:0000313" key="7">
    <source>
        <dbReference type="EMBL" id="OEE57643.1"/>
    </source>
</evidence>